<feature type="compositionally biased region" description="Basic and acidic residues" evidence="1">
    <location>
        <begin position="30"/>
        <end position="49"/>
    </location>
</feature>
<comment type="caution">
    <text evidence="2">The sequence shown here is derived from an EMBL/GenBank/DDBJ whole genome shotgun (WGS) entry which is preliminary data.</text>
</comment>
<dbReference type="RefSeq" id="XP_049127663.1">
    <property type="nucleotide sequence ID" value="XM_049271706.1"/>
</dbReference>
<dbReference type="AlphaFoldDB" id="A0AA37LBG2"/>
<evidence type="ECO:0000256" key="1">
    <source>
        <dbReference type="SAM" id="MobiDB-lite"/>
    </source>
</evidence>
<feature type="region of interest" description="Disordered" evidence="1">
    <location>
        <begin position="1"/>
        <end position="68"/>
    </location>
</feature>
<dbReference type="EMBL" id="BQXU01000012">
    <property type="protein sequence ID" value="GKT45313.1"/>
    <property type="molecule type" value="Genomic_DNA"/>
</dbReference>
<reference evidence="2 3" key="1">
    <citation type="submission" date="2022-03" db="EMBL/GenBank/DDBJ databases">
        <title>Genome data of Colletotrichum spp.</title>
        <authorList>
            <person name="Utami Y.D."/>
            <person name="Hiruma K."/>
        </authorList>
    </citation>
    <scope>NUCLEOTIDE SEQUENCE [LARGE SCALE GENOMIC DNA]</scope>
    <source>
        <strain evidence="2 3">MAFF 239500</strain>
    </source>
</reference>
<dbReference type="GeneID" id="73326296"/>
<organism evidence="2 3">
    <name type="scientific">Colletotrichum spaethianum</name>
    <dbReference type="NCBI Taxonomy" id="700344"/>
    <lineage>
        <taxon>Eukaryota</taxon>
        <taxon>Fungi</taxon>
        <taxon>Dikarya</taxon>
        <taxon>Ascomycota</taxon>
        <taxon>Pezizomycotina</taxon>
        <taxon>Sordariomycetes</taxon>
        <taxon>Hypocreomycetidae</taxon>
        <taxon>Glomerellales</taxon>
        <taxon>Glomerellaceae</taxon>
        <taxon>Colletotrichum</taxon>
        <taxon>Colletotrichum spaethianum species complex</taxon>
    </lineage>
</organism>
<accession>A0AA37LBG2</accession>
<evidence type="ECO:0000313" key="2">
    <source>
        <dbReference type="EMBL" id="GKT45313.1"/>
    </source>
</evidence>
<sequence>MAKDRSVKRNGPQIPDQPGIDTSILYGGKKSPEIERRPENRHGLPRDMPGKTPGGKDRHHCSRKGHTSDFRCVKKGCMKKCPDCGTWTSSLNGSRCIPCRARETRRMRDEKDDRIEQEKADAKLAKKGKPTASKSGVMAKMLLAPQPCGIRKRVGRVGERAPGRFSRGSLDSGRRSPSPSQLSDEESAGHDETATDEDEWEGITEDVDHQDYVTADEAQYQRRMEEDAALQDKIRECLLKLLS</sequence>
<dbReference type="Proteomes" id="UP001055115">
    <property type="component" value="Unassembled WGS sequence"/>
</dbReference>
<keyword evidence="3" id="KW-1185">Reference proteome</keyword>
<feature type="region of interest" description="Disordered" evidence="1">
    <location>
        <begin position="105"/>
        <end position="212"/>
    </location>
</feature>
<protein>
    <submittedName>
        <fullName evidence="2">Uncharacterized protein</fullName>
    </submittedName>
</protein>
<gene>
    <name evidence="2" type="ORF">ColSpa_05494</name>
</gene>
<feature type="compositionally biased region" description="Basic and acidic residues" evidence="1">
    <location>
        <begin position="105"/>
        <end position="124"/>
    </location>
</feature>
<feature type="compositionally biased region" description="Acidic residues" evidence="1">
    <location>
        <begin position="194"/>
        <end position="205"/>
    </location>
</feature>
<evidence type="ECO:0000313" key="3">
    <source>
        <dbReference type="Proteomes" id="UP001055115"/>
    </source>
</evidence>
<proteinExistence type="predicted"/>
<name>A0AA37LBG2_9PEZI</name>